<comment type="caution">
    <text evidence="1">The sequence shown here is derived from an EMBL/GenBank/DDBJ whole genome shotgun (WGS) entry which is preliminary data.</text>
</comment>
<dbReference type="AlphaFoldDB" id="A0AA41QY10"/>
<sequence length="149" mass="16304">MMKNEYAMVIAAAMVRAAMRTGKRDGTICFLAWEDDAGKREFGAGFSDGQGHEFVELSLSDEEVAVARSVLGEWERQSHGALPWIDFIVVATMSSRGPNGIALASSTVPRSLLSDRYRSEARRLAHTEPLVTRLGHAAEVALAQRGRRS</sequence>
<evidence type="ECO:0000313" key="2">
    <source>
        <dbReference type="Proteomes" id="UP001165341"/>
    </source>
</evidence>
<dbReference type="Proteomes" id="UP001165341">
    <property type="component" value="Unassembled WGS sequence"/>
</dbReference>
<protein>
    <submittedName>
        <fullName evidence="1">Uncharacterized protein</fullName>
    </submittedName>
</protein>
<organism evidence="1 2">
    <name type="scientific">Cryobacterium zhongshanensis</name>
    <dbReference type="NCBI Taxonomy" id="2928153"/>
    <lineage>
        <taxon>Bacteria</taxon>
        <taxon>Bacillati</taxon>
        <taxon>Actinomycetota</taxon>
        <taxon>Actinomycetes</taxon>
        <taxon>Micrococcales</taxon>
        <taxon>Microbacteriaceae</taxon>
        <taxon>Cryobacterium</taxon>
    </lineage>
</organism>
<name>A0AA41QY10_9MICO</name>
<accession>A0AA41QY10</accession>
<keyword evidence="2" id="KW-1185">Reference proteome</keyword>
<proteinExistence type="predicted"/>
<gene>
    <name evidence="1" type="ORF">MQH31_17315</name>
</gene>
<reference evidence="1" key="1">
    <citation type="submission" date="2022-03" db="EMBL/GenBank/DDBJ databases">
        <title>Cryobacterium sp. nov. strain ZS14-85, isolated from Antarctic soil.</title>
        <authorList>
            <person name="Li J."/>
            <person name="Niu G."/>
        </authorList>
    </citation>
    <scope>NUCLEOTIDE SEQUENCE</scope>
    <source>
        <strain evidence="1">ZS14-85</strain>
    </source>
</reference>
<dbReference type="RefSeq" id="WP_243013056.1">
    <property type="nucleotide sequence ID" value="NZ_JALGAR010000006.1"/>
</dbReference>
<dbReference type="EMBL" id="JALGAR010000006">
    <property type="protein sequence ID" value="MCI4659565.1"/>
    <property type="molecule type" value="Genomic_DNA"/>
</dbReference>
<evidence type="ECO:0000313" key="1">
    <source>
        <dbReference type="EMBL" id="MCI4659565.1"/>
    </source>
</evidence>